<accession>A0AA38YMM6</accession>
<keyword evidence="12" id="KW-1185">Reference proteome</keyword>
<dbReference type="AlphaFoldDB" id="A0AA38YMM6"/>
<evidence type="ECO:0000256" key="4">
    <source>
        <dbReference type="ARBA" id="ARBA00023015"/>
    </source>
</evidence>
<evidence type="ECO:0000256" key="3">
    <source>
        <dbReference type="ARBA" id="ARBA00007163"/>
    </source>
</evidence>
<dbReference type="SMART" id="SM00338">
    <property type="entry name" value="BRLZ"/>
    <property type="match status" value="1"/>
</dbReference>
<reference evidence="11 12" key="1">
    <citation type="journal article" date="2023" name="BMC Biotechnol.">
        <title>Vitis rotundifolia cv Carlos genome sequencing.</title>
        <authorList>
            <person name="Huff M."/>
            <person name="Hulse-Kemp A."/>
            <person name="Scheffler B."/>
            <person name="Youngblood R."/>
            <person name="Simpson S."/>
            <person name="Babiker E."/>
            <person name="Staton M."/>
        </authorList>
    </citation>
    <scope>NUCLEOTIDE SEQUENCE [LARGE SCALE GENOMIC DNA]</scope>
    <source>
        <tissue evidence="11">Leaf</tissue>
    </source>
</reference>
<keyword evidence="9" id="KW-0812">Transmembrane</keyword>
<evidence type="ECO:0000313" key="11">
    <source>
        <dbReference type="EMBL" id="KAJ9673213.1"/>
    </source>
</evidence>
<comment type="caution">
    <text evidence="11">The sequence shown here is derived from an EMBL/GenBank/DDBJ whole genome shotgun (WGS) entry which is preliminary data.</text>
</comment>
<dbReference type="CDD" id="cd14704">
    <property type="entry name" value="bZIP_HY5-like"/>
    <property type="match status" value="1"/>
</dbReference>
<dbReference type="Pfam" id="PF00170">
    <property type="entry name" value="bZIP_1"/>
    <property type="match status" value="1"/>
</dbReference>
<dbReference type="PANTHER" id="PTHR47416:SF8">
    <property type="entry name" value="BASIC-LEUCINE ZIPPER TRANSCRIPTION FACTOR E-RELATED"/>
    <property type="match status" value="1"/>
</dbReference>
<sequence length="320" mass="35371">MGDLEIGEDGIIDWEQMFSELPEDLEVLIGDPPLVSDLPPDVLSDSSPDSVSSWIGEIENLLMRDDNDEVVVEHNQDFGEDFLAGFVLEHHADADADADASSDKDSTVLDSAGEADASTDKNSNGSGDGSPEQEKINGYNGNAQNDGEDEDQASKKRRRQLRNRDAAVRSRERKKTYVRDLELKSRYLESECRRLGHLLQCCFAENQTLRLHLQNEKAFGASVTKQESAVLLMESLLLGSLLWFLGTMCLALPLPVLFQLSREAVPMGSVEDKGQKSVAPRGPGSKIFELWLLQSYVKSKRCKASKTKMKPGYLAHGVLV</sequence>
<evidence type="ECO:0000259" key="10">
    <source>
        <dbReference type="PROSITE" id="PS50217"/>
    </source>
</evidence>
<dbReference type="GO" id="GO:0005634">
    <property type="term" value="C:nucleus"/>
    <property type="evidence" value="ECO:0007669"/>
    <property type="project" value="UniProtKB-SubCell"/>
</dbReference>
<evidence type="ECO:0000313" key="12">
    <source>
        <dbReference type="Proteomes" id="UP001168098"/>
    </source>
</evidence>
<keyword evidence="9" id="KW-0472">Membrane</keyword>
<keyword evidence="5" id="KW-0238">DNA-binding</keyword>
<dbReference type="Gene3D" id="1.20.5.170">
    <property type="match status" value="1"/>
</dbReference>
<name>A0AA38YMM6_VITRO</name>
<keyword evidence="7" id="KW-0539">Nucleus</keyword>
<keyword evidence="4" id="KW-0805">Transcription regulation</keyword>
<feature type="region of interest" description="Disordered" evidence="8">
    <location>
        <begin position="95"/>
        <end position="171"/>
    </location>
</feature>
<feature type="compositionally biased region" description="Basic and acidic residues" evidence="8">
    <location>
        <begin position="162"/>
        <end position="171"/>
    </location>
</feature>
<evidence type="ECO:0000256" key="5">
    <source>
        <dbReference type="ARBA" id="ARBA00023125"/>
    </source>
</evidence>
<protein>
    <recommendedName>
        <fullName evidence="10">BZIP domain-containing protein</fullName>
    </recommendedName>
</protein>
<comment type="subcellular location">
    <subcellularLocation>
        <location evidence="2">Endoplasmic reticulum membrane</location>
        <topology evidence="2">Single-pass membrane protein</topology>
    </subcellularLocation>
    <subcellularLocation>
        <location evidence="1">Nucleus</location>
    </subcellularLocation>
</comment>
<dbReference type="PROSITE" id="PS50217">
    <property type="entry name" value="BZIP"/>
    <property type="match status" value="1"/>
</dbReference>
<dbReference type="InterPro" id="IPR004827">
    <property type="entry name" value="bZIP"/>
</dbReference>
<dbReference type="PANTHER" id="PTHR47416">
    <property type="entry name" value="BASIC-LEUCINE ZIPPER TRANSCRIPTION FACTOR F-RELATED"/>
    <property type="match status" value="1"/>
</dbReference>
<dbReference type="GO" id="GO:0003700">
    <property type="term" value="F:DNA-binding transcription factor activity"/>
    <property type="evidence" value="ECO:0007669"/>
    <property type="project" value="InterPro"/>
</dbReference>
<organism evidence="11 12">
    <name type="scientific">Vitis rotundifolia</name>
    <name type="common">Muscadine grape</name>
    <dbReference type="NCBI Taxonomy" id="103349"/>
    <lineage>
        <taxon>Eukaryota</taxon>
        <taxon>Viridiplantae</taxon>
        <taxon>Streptophyta</taxon>
        <taxon>Embryophyta</taxon>
        <taxon>Tracheophyta</taxon>
        <taxon>Spermatophyta</taxon>
        <taxon>Magnoliopsida</taxon>
        <taxon>eudicotyledons</taxon>
        <taxon>Gunneridae</taxon>
        <taxon>Pentapetalae</taxon>
        <taxon>rosids</taxon>
        <taxon>Vitales</taxon>
        <taxon>Vitaceae</taxon>
        <taxon>Viteae</taxon>
        <taxon>Vitis</taxon>
    </lineage>
</organism>
<evidence type="ECO:0000256" key="7">
    <source>
        <dbReference type="ARBA" id="ARBA00023242"/>
    </source>
</evidence>
<keyword evidence="6" id="KW-0804">Transcription</keyword>
<dbReference type="Proteomes" id="UP001168098">
    <property type="component" value="Unassembled WGS sequence"/>
</dbReference>
<feature type="domain" description="BZIP" evidence="10">
    <location>
        <begin position="153"/>
        <end position="195"/>
    </location>
</feature>
<evidence type="ECO:0000256" key="6">
    <source>
        <dbReference type="ARBA" id="ARBA00023163"/>
    </source>
</evidence>
<dbReference type="GO" id="GO:0005789">
    <property type="term" value="C:endoplasmic reticulum membrane"/>
    <property type="evidence" value="ECO:0007669"/>
    <property type="project" value="UniProtKB-SubCell"/>
</dbReference>
<dbReference type="SUPFAM" id="SSF57959">
    <property type="entry name" value="Leucine zipper domain"/>
    <property type="match status" value="1"/>
</dbReference>
<gene>
    <name evidence="11" type="ORF">PVL29_023053</name>
</gene>
<evidence type="ECO:0000256" key="9">
    <source>
        <dbReference type="SAM" id="Phobius"/>
    </source>
</evidence>
<evidence type="ECO:0000256" key="8">
    <source>
        <dbReference type="SAM" id="MobiDB-lite"/>
    </source>
</evidence>
<evidence type="ECO:0000256" key="2">
    <source>
        <dbReference type="ARBA" id="ARBA00004389"/>
    </source>
</evidence>
<keyword evidence="9" id="KW-1133">Transmembrane helix</keyword>
<dbReference type="EMBL" id="JARBHA010000018">
    <property type="protein sequence ID" value="KAJ9673213.1"/>
    <property type="molecule type" value="Genomic_DNA"/>
</dbReference>
<dbReference type="GO" id="GO:0003677">
    <property type="term" value="F:DNA binding"/>
    <property type="evidence" value="ECO:0007669"/>
    <property type="project" value="UniProtKB-KW"/>
</dbReference>
<evidence type="ECO:0000256" key="1">
    <source>
        <dbReference type="ARBA" id="ARBA00004123"/>
    </source>
</evidence>
<dbReference type="PROSITE" id="PS00036">
    <property type="entry name" value="BZIP_BASIC"/>
    <property type="match status" value="1"/>
</dbReference>
<comment type="similarity">
    <text evidence="3">Belongs to the bZIP family.</text>
</comment>
<dbReference type="InterPro" id="IPR046347">
    <property type="entry name" value="bZIP_sf"/>
</dbReference>
<proteinExistence type="inferred from homology"/>
<feature type="transmembrane region" description="Helical" evidence="9">
    <location>
        <begin position="236"/>
        <end position="258"/>
    </location>
</feature>